<protein>
    <submittedName>
        <fullName evidence="2">Winged helix-turn-helix transcriptional regulator</fullName>
    </submittedName>
</protein>
<comment type="caution">
    <text evidence="2">The sequence shown here is derived from an EMBL/GenBank/DDBJ whole genome shotgun (WGS) entry which is preliminary data.</text>
</comment>
<dbReference type="InterPro" id="IPR011991">
    <property type="entry name" value="ArsR-like_HTH"/>
</dbReference>
<dbReference type="CDD" id="cd00090">
    <property type="entry name" value="HTH_ARSR"/>
    <property type="match status" value="1"/>
</dbReference>
<dbReference type="PANTHER" id="PTHR43132">
    <property type="entry name" value="ARSENICAL RESISTANCE OPERON REPRESSOR ARSR-RELATED"/>
    <property type="match status" value="1"/>
</dbReference>
<dbReference type="InterPro" id="IPR036388">
    <property type="entry name" value="WH-like_DNA-bd_sf"/>
</dbReference>
<evidence type="ECO:0000259" key="1">
    <source>
        <dbReference type="Pfam" id="PF19361"/>
    </source>
</evidence>
<dbReference type="EMBL" id="JACSQP010000009">
    <property type="protein sequence ID" value="MBD7958518.1"/>
    <property type="molecule type" value="Genomic_DNA"/>
</dbReference>
<proteinExistence type="predicted"/>
<organism evidence="2 3">
    <name type="scientific">Microbacterium pullorum</name>
    <dbReference type="NCBI Taxonomy" id="2762236"/>
    <lineage>
        <taxon>Bacteria</taxon>
        <taxon>Bacillati</taxon>
        <taxon>Actinomycetota</taxon>
        <taxon>Actinomycetes</taxon>
        <taxon>Micrococcales</taxon>
        <taxon>Microbacteriaceae</taxon>
        <taxon>Microbacterium</taxon>
    </lineage>
</organism>
<dbReference type="PANTHER" id="PTHR43132:SF6">
    <property type="entry name" value="HTH-TYPE TRANSCRIPTIONAL REPRESSOR CZRA"/>
    <property type="match status" value="1"/>
</dbReference>
<evidence type="ECO:0000313" key="3">
    <source>
        <dbReference type="Proteomes" id="UP000648352"/>
    </source>
</evidence>
<keyword evidence="3" id="KW-1185">Reference proteome</keyword>
<dbReference type="Gene3D" id="1.10.10.10">
    <property type="entry name" value="Winged helix-like DNA-binding domain superfamily/Winged helix DNA-binding domain"/>
    <property type="match status" value="1"/>
</dbReference>
<dbReference type="RefSeq" id="WP_191719716.1">
    <property type="nucleotide sequence ID" value="NZ_JACSQP010000009.1"/>
</dbReference>
<sequence length="298" mass="32852">MLTAHPFERVFSQDVPARLIGRVDDVGGLRSGFIADALTPTAERDETVSRSRDRVAAQDLAVWADDLIALRERAERPASIEVLDRFEADPTVGVHRILDALEWFWETALVAHWDRIQAPQVADIEHRTRLISRGGLEEMLRTLHPQVTRTEDGLDISRKCCELASGLSGEGLILVPCVFAWLGTLVLNRPPFRPTLTYAPRGAGAMWERRAVGEEESSLWQLIGATRANVLCQLDVPMTTTQLDGQLAVAAATAGEHLRVLSGAGLLRSFRRGREVYYQRTPIGDSVACPEAVAVSAR</sequence>
<dbReference type="Proteomes" id="UP000648352">
    <property type="component" value="Unassembled WGS sequence"/>
</dbReference>
<reference evidence="2 3" key="1">
    <citation type="submission" date="2020-08" db="EMBL/GenBank/DDBJ databases">
        <title>A Genomic Blueprint of the Chicken Gut Microbiome.</title>
        <authorList>
            <person name="Gilroy R."/>
            <person name="Ravi A."/>
            <person name="Getino M."/>
            <person name="Pursley I."/>
            <person name="Horton D.L."/>
            <person name="Alikhan N.-F."/>
            <person name="Baker D."/>
            <person name="Gharbi K."/>
            <person name="Hall N."/>
            <person name="Watson M."/>
            <person name="Adriaenssens E.M."/>
            <person name="Foster-Nyarko E."/>
            <person name="Jarju S."/>
            <person name="Secka A."/>
            <person name="Antonio M."/>
            <person name="Oren A."/>
            <person name="Chaudhuri R."/>
            <person name="La Ragione R.M."/>
            <person name="Hildebrand F."/>
            <person name="Pallen M.J."/>
        </authorList>
    </citation>
    <scope>NUCLEOTIDE SEQUENCE [LARGE SCALE GENOMIC DNA]</scope>
    <source>
        <strain evidence="2 3">Sa4CUA7</strain>
    </source>
</reference>
<name>A0ABR8S4V7_9MICO</name>
<feature type="domain" description="DUF5937" evidence="1">
    <location>
        <begin position="77"/>
        <end position="199"/>
    </location>
</feature>
<accession>A0ABR8S4V7</accession>
<dbReference type="InterPro" id="IPR051011">
    <property type="entry name" value="Metal_resp_trans_reg"/>
</dbReference>
<dbReference type="InterPro" id="IPR036390">
    <property type="entry name" value="WH_DNA-bd_sf"/>
</dbReference>
<dbReference type="SUPFAM" id="SSF46785">
    <property type="entry name" value="Winged helix' DNA-binding domain"/>
    <property type="match status" value="1"/>
</dbReference>
<dbReference type="InterPro" id="IPR045981">
    <property type="entry name" value="DUF5937"/>
</dbReference>
<gene>
    <name evidence="2" type="ORF">H9651_12785</name>
</gene>
<evidence type="ECO:0000313" key="2">
    <source>
        <dbReference type="EMBL" id="MBD7958518.1"/>
    </source>
</evidence>
<dbReference type="Pfam" id="PF19361">
    <property type="entry name" value="DUF5937"/>
    <property type="match status" value="1"/>
</dbReference>